<sequence length="111" mass="12412">MSESLARFKLVFFSPAPNTRAILDHLFTAFPAHVGKIGNYERCAFLTRGIGQFAPTVDANPAIGTVGALEQVEEDRVEVLVLERVREVVAALKDVHPYEEVAYDVYKLENY</sequence>
<name>A0AAD6ZQC0_9AGAR</name>
<proteinExistence type="predicted"/>
<evidence type="ECO:0000256" key="1">
    <source>
        <dbReference type="ARBA" id="ARBA00020998"/>
    </source>
</evidence>
<gene>
    <name evidence="2" type="ORF">DFH08DRAFT_880335</name>
</gene>
<keyword evidence="3" id="KW-1185">Reference proteome</keyword>
<dbReference type="Proteomes" id="UP001218218">
    <property type="component" value="Unassembled WGS sequence"/>
</dbReference>
<dbReference type="PANTHER" id="PTHR41774:SF1">
    <property type="entry name" value="NGG1P INTERACTING FACTOR NIF3"/>
    <property type="match status" value="1"/>
</dbReference>
<protein>
    <recommendedName>
        <fullName evidence="1">ATP phosphoribosyltransferase</fullName>
    </recommendedName>
</protein>
<dbReference type="Gene3D" id="3.30.70.120">
    <property type="match status" value="1"/>
</dbReference>
<evidence type="ECO:0000313" key="3">
    <source>
        <dbReference type="Proteomes" id="UP001218218"/>
    </source>
</evidence>
<dbReference type="InterPro" id="IPR015867">
    <property type="entry name" value="N-reg_PII/ATP_PRibTrfase_C"/>
</dbReference>
<dbReference type="InterPro" id="IPR036069">
    <property type="entry name" value="DUF34/NIF3_sf"/>
</dbReference>
<dbReference type="SUPFAM" id="SSF102705">
    <property type="entry name" value="NIF3 (NGG1p interacting factor 3)-like"/>
    <property type="match status" value="1"/>
</dbReference>
<dbReference type="EMBL" id="JARIHO010000033">
    <property type="protein sequence ID" value="KAJ7334159.1"/>
    <property type="molecule type" value="Genomic_DNA"/>
</dbReference>
<comment type="caution">
    <text evidence="2">The sequence shown here is derived from an EMBL/GenBank/DDBJ whole genome shotgun (WGS) entry which is preliminary data.</text>
</comment>
<dbReference type="AlphaFoldDB" id="A0AAD6ZQC0"/>
<reference evidence="2" key="1">
    <citation type="submission" date="2023-03" db="EMBL/GenBank/DDBJ databases">
        <title>Massive genome expansion in bonnet fungi (Mycena s.s.) driven by repeated elements and novel gene families across ecological guilds.</title>
        <authorList>
            <consortium name="Lawrence Berkeley National Laboratory"/>
            <person name="Harder C.B."/>
            <person name="Miyauchi S."/>
            <person name="Viragh M."/>
            <person name="Kuo A."/>
            <person name="Thoen E."/>
            <person name="Andreopoulos B."/>
            <person name="Lu D."/>
            <person name="Skrede I."/>
            <person name="Drula E."/>
            <person name="Henrissat B."/>
            <person name="Morin E."/>
            <person name="Kohler A."/>
            <person name="Barry K."/>
            <person name="LaButti K."/>
            <person name="Morin E."/>
            <person name="Salamov A."/>
            <person name="Lipzen A."/>
            <person name="Mereny Z."/>
            <person name="Hegedus B."/>
            <person name="Baldrian P."/>
            <person name="Stursova M."/>
            <person name="Weitz H."/>
            <person name="Taylor A."/>
            <person name="Grigoriev I.V."/>
            <person name="Nagy L.G."/>
            <person name="Martin F."/>
            <person name="Kauserud H."/>
        </authorList>
    </citation>
    <scope>NUCLEOTIDE SEQUENCE</scope>
    <source>
        <strain evidence="2">CBHHK002</strain>
    </source>
</reference>
<accession>A0AAD6ZQC0</accession>
<organism evidence="2 3">
    <name type="scientific">Mycena albidolilacea</name>
    <dbReference type="NCBI Taxonomy" id="1033008"/>
    <lineage>
        <taxon>Eukaryota</taxon>
        <taxon>Fungi</taxon>
        <taxon>Dikarya</taxon>
        <taxon>Basidiomycota</taxon>
        <taxon>Agaricomycotina</taxon>
        <taxon>Agaricomycetes</taxon>
        <taxon>Agaricomycetidae</taxon>
        <taxon>Agaricales</taxon>
        <taxon>Marasmiineae</taxon>
        <taxon>Mycenaceae</taxon>
        <taxon>Mycena</taxon>
    </lineage>
</organism>
<evidence type="ECO:0000313" key="2">
    <source>
        <dbReference type="EMBL" id="KAJ7334159.1"/>
    </source>
</evidence>
<dbReference type="PANTHER" id="PTHR41774">
    <property type="match status" value="1"/>
</dbReference>